<dbReference type="InterPro" id="IPR000802">
    <property type="entry name" value="Arsenical_pump_ArsB"/>
</dbReference>
<feature type="transmembrane region" description="Helical" evidence="8">
    <location>
        <begin position="315"/>
        <end position="333"/>
    </location>
</feature>
<evidence type="ECO:0000256" key="1">
    <source>
        <dbReference type="ARBA" id="ARBA00004651"/>
    </source>
</evidence>
<dbReference type="PANTHER" id="PTHR43568">
    <property type="entry name" value="P PROTEIN"/>
    <property type="match status" value="1"/>
</dbReference>
<accession>A0A6J4UNH4</accession>
<gene>
    <name evidence="10" type="ORF">AVDCRST_MAG70-1006</name>
</gene>
<comment type="similarity">
    <text evidence="2">Belongs to the CitM (TC 2.A.11) transporter family.</text>
</comment>
<feature type="transmembrane region" description="Helical" evidence="8">
    <location>
        <begin position="90"/>
        <end position="108"/>
    </location>
</feature>
<evidence type="ECO:0000259" key="9">
    <source>
        <dbReference type="Pfam" id="PF03600"/>
    </source>
</evidence>
<feature type="transmembrane region" description="Helical" evidence="8">
    <location>
        <begin position="168"/>
        <end position="194"/>
    </location>
</feature>
<evidence type="ECO:0000256" key="3">
    <source>
        <dbReference type="ARBA" id="ARBA00022448"/>
    </source>
</evidence>
<sequence>MSDLTIATTIFLVTYVVIVSERLDRTVVALAGGALMIAFGVLDQDQAVGAIDFNTLALLIGMMILVNVLRRTGAFRYAGWRTAIAVGGNPWSLMVGFAVFTAIASAFLDNVTTILLMVPVTIAICDDLGLDPRPFMITQVIASNIGGTATLIGDPPNILIGSATGLDFVAFITNLGPLVVVLIPITIAGFWLVYGRSERFTTPSAEARAALSRANARVHIGNAPLLRKSLSVLSLTILGFILHGALHLQAGTVAMFGAILLLLLSRINVHEVLAEVEWPTIFFFIGLFVLVGGLEEIGLLDRIARRAVSLTDGNVTLTVLTILWFAAIVSAIVDNIPAVATMIPLTFSVARLLFPDLAGLDDQALASHPDVAPLWWSLALGACLGGNGSLVGASANVVAVGIAERRNEPIGFWGFTRIGLPFTLVSLAIASVYVWLRYLAS</sequence>
<comment type="subcellular location">
    <subcellularLocation>
        <location evidence="1">Cell membrane</location>
        <topology evidence="1">Multi-pass membrane protein</topology>
    </subcellularLocation>
</comment>
<keyword evidence="5 8" id="KW-0812">Transmembrane</keyword>
<dbReference type="PRINTS" id="PR00758">
    <property type="entry name" value="ARSENICPUMP"/>
</dbReference>
<dbReference type="InterPro" id="IPR051475">
    <property type="entry name" value="Diverse_Ion_Transporter"/>
</dbReference>
<evidence type="ECO:0000256" key="5">
    <source>
        <dbReference type="ARBA" id="ARBA00022692"/>
    </source>
</evidence>
<dbReference type="AlphaFoldDB" id="A0A6J4UNH4"/>
<dbReference type="PANTHER" id="PTHR43568:SF1">
    <property type="entry name" value="P PROTEIN"/>
    <property type="match status" value="1"/>
</dbReference>
<keyword evidence="6 8" id="KW-1133">Transmembrane helix</keyword>
<dbReference type="GO" id="GO:0015105">
    <property type="term" value="F:arsenite transmembrane transporter activity"/>
    <property type="evidence" value="ECO:0007669"/>
    <property type="project" value="InterPro"/>
</dbReference>
<name>A0A6J4UNH4_9BACT</name>
<keyword evidence="4" id="KW-1003">Cell membrane</keyword>
<proteinExistence type="inferred from homology"/>
<feature type="transmembrane region" description="Helical" evidence="8">
    <location>
        <begin position="415"/>
        <end position="436"/>
    </location>
</feature>
<dbReference type="CDD" id="cd01116">
    <property type="entry name" value="P_permease"/>
    <property type="match status" value="1"/>
</dbReference>
<feature type="transmembrane region" description="Helical" evidence="8">
    <location>
        <begin position="48"/>
        <end position="69"/>
    </location>
</feature>
<evidence type="ECO:0000256" key="6">
    <source>
        <dbReference type="ARBA" id="ARBA00022989"/>
    </source>
</evidence>
<evidence type="ECO:0000256" key="7">
    <source>
        <dbReference type="ARBA" id="ARBA00023136"/>
    </source>
</evidence>
<feature type="transmembrane region" description="Helical" evidence="8">
    <location>
        <begin position="374"/>
        <end position="403"/>
    </location>
</feature>
<organism evidence="10">
    <name type="scientific">uncultured Thermomicrobiales bacterium</name>
    <dbReference type="NCBI Taxonomy" id="1645740"/>
    <lineage>
        <taxon>Bacteria</taxon>
        <taxon>Pseudomonadati</taxon>
        <taxon>Thermomicrobiota</taxon>
        <taxon>Thermomicrobia</taxon>
        <taxon>Thermomicrobiales</taxon>
        <taxon>environmental samples</taxon>
    </lineage>
</organism>
<evidence type="ECO:0000256" key="4">
    <source>
        <dbReference type="ARBA" id="ARBA00022475"/>
    </source>
</evidence>
<keyword evidence="3" id="KW-0813">Transport</keyword>
<feature type="transmembrane region" description="Helical" evidence="8">
    <location>
        <begin position="276"/>
        <end position="294"/>
    </location>
</feature>
<dbReference type="GO" id="GO:0005886">
    <property type="term" value="C:plasma membrane"/>
    <property type="evidence" value="ECO:0007669"/>
    <property type="project" value="UniProtKB-SubCell"/>
</dbReference>
<keyword evidence="7 8" id="KW-0472">Membrane</keyword>
<reference evidence="10" key="1">
    <citation type="submission" date="2020-02" db="EMBL/GenBank/DDBJ databases">
        <authorList>
            <person name="Meier V. D."/>
        </authorList>
    </citation>
    <scope>NUCLEOTIDE SEQUENCE</scope>
    <source>
        <strain evidence="10">AVDCRST_MAG70</strain>
    </source>
</reference>
<dbReference type="EMBL" id="CADCWH010000157">
    <property type="protein sequence ID" value="CAA9552081.1"/>
    <property type="molecule type" value="Genomic_DNA"/>
</dbReference>
<evidence type="ECO:0000256" key="2">
    <source>
        <dbReference type="ARBA" id="ARBA00009843"/>
    </source>
</evidence>
<feature type="transmembrane region" description="Helical" evidence="8">
    <location>
        <begin position="26"/>
        <end position="42"/>
    </location>
</feature>
<feature type="transmembrane region" description="Helical" evidence="8">
    <location>
        <begin position="235"/>
        <end position="264"/>
    </location>
</feature>
<protein>
    <submittedName>
        <fullName evidence="10">Na+/H+ antiporter NhaD and related arsenite permeases</fullName>
    </submittedName>
</protein>
<evidence type="ECO:0000256" key="8">
    <source>
        <dbReference type="SAM" id="Phobius"/>
    </source>
</evidence>
<dbReference type="InterPro" id="IPR004680">
    <property type="entry name" value="Cit_transptr-like_dom"/>
</dbReference>
<evidence type="ECO:0000313" key="10">
    <source>
        <dbReference type="EMBL" id="CAA9552081.1"/>
    </source>
</evidence>
<feature type="domain" description="Citrate transporter-like" evidence="9">
    <location>
        <begin position="15"/>
        <end position="381"/>
    </location>
</feature>
<dbReference type="Pfam" id="PF03600">
    <property type="entry name" value="CitMHS"/>
    <property type="match status" value="1"/>
</dbReference>